<organism evidence="1 2">
    <name type="scientific">Nocardioides zeae</name>
    <dbReference type="NCBI Taxonomy" id="1457234"/>
    <lineage>
        <taxon>Bacteria</taxon>
        <taxon>Bacillati</taxon>
        <taxon>Actinomycetota</taxon>
        <taxon>Actinomycetes</taxon>
        <taxon>Propionibacteriales</taxon>
        <taxon>Nocardioidaceae</taxon>
        <taxon>Nocardioides</taxon>
    </lineage>
</organism>
<proteinExistence type="predicted"/>
<gene>
    <name evidence="1" type="ORF">QE364_001771</name>
</gene>
<dbReference type="EMBL" id="JAVIZJ010000004">
    <property type="protein sequence ID" value="MDR6210064.1"/>
    <property type="molecule type" value="Genomic_DNA"/>
</dbReference>
<protein>
    <submittedName>
        <fullName evidence="1">STE24 endopeptidase</fullName>
        <ecNumber evidence="1">3.4.24.84</ecNumber>
    </submittedName>
</protein>
<dbReference type="EC" id="3.4.24.84" evidence="1"/>
<accession>A0ACC6IHA6</accession>
<keyword evidence="1" id="KW-0378">Hydrolase</keyword>
<name>A0ACC6IHA6_9ACTN</name>
<evidence type="ECO:0000313" key="2">
    <source>
        <dbReference type="Proteomes" id="UP001261666"/>
    </source>
</evidence>
<dbReference type="Proteomes" id="UP001261666">
    <property type="component" value="Unassembled WGS sequence"/>
</dbReference>
<reference evidence="1" key="1">
    <citation type="submission" date="2023-08" db="EMBL/GenBank/DDBJ databases">
        <title>Functional and genomic diversity of the sorghum phyllosphere microbiome.</title>
        <authorList>
            <person name="Shade A."/>
        </authorList>
    </citation>
    <scope>NUCLEOTIDE SEQUENCE</scope>
    <source>
        <strain evidence="1">SORGH_AS_0885</strain>
    </source>
</reference>
<comment type="caution">
    <text evidence="1">The sequence shown here is derived from an EMBL/GenBank/DDBJ whole genome shotgun (WGS) entry which is preliminary data.</text>
</comment>
<keyword evidence="2" id="KW-1185">Reference proteome</keyword>
<sequence length="431" mass="45075">MPVVPDDTQDHETPAPHPERGSRRVGLLVAGGGALVLVALAAVLVPWHPVPGGVPDPAPASSVLTAQEIARGEAFGTYARWVSWSSLAVSLAVALWLGLGARGAALVRRVPGPWWVQVPLGALAVLAIGRFVTLPFALALWRRRVSEGLSTQGWSDWFADLLLDLVVGAVGTAIALLVVIGCARRWRTWWPAIAGGIAAALVVLGSFVYPVVVEPLFNDFTSLPDGQLRTEILAVADAEGVPVDDVLVADASRRTTALNAYVSGFGSTHRVVLYDTAVDGLDQDELLSVVAHELGHAKNHDVAVGTALGAAGALVGVGLLAVVVGAGPLRRRSGVGGLADPAVVPLVLALFAVGSFLVSPIENGISRQIERRADVVALQTTDDPDAFIGLQRELAVRSVADPTPNAWGQLWFGSHPTMLERVATARRVAGE</sequence>
<evidence type="ECO:0000313" key="1">
    <source>
        <dbReference type="EMBL" id="MDR6210064.1"/>
    </source>
</evidence>